<accession>A0A094XE60</accession>
<reference evidence="5 7" key="2">
    <citation type="submission" date="2014-01" db="EMBL/GenBank/DDBJ databases">
        <title>Draft genome sequencing of Bacillus alcalophilus CGMCC 1.3604.</title>
        <authorList>
            <person name="Yang J."/>
            <person name="Diao L."/>
            <person name="Yang S."/>
        </authorList>
    </citation>
    <scope>NUCLEOTIDE SEQUENCE [LARGE SCALE GENOMIC DNA]</scope>
    <source>
        <strain evidence="5 7">CGMCC 1.3604</strain>
    </source>
</reference>
<dbReference type="InterPro" id="IPR048125">
    <property type="entry name" value="CBS_CbpB"/>
</dbReference>
<dbReference type="PANTHER" id="PTHR43080:SF30">
    <property type="entry name" value="CYCLIC DI-AMP RECEPTOR B"/>
    <property type="match status" value="1"/>
</dbReference>
<feature type="domain" description="CBS" evidence="3">
    <location>
        <begin position="91"/>
        <end position="147"/>
    </location>
</feature>
<evidence type="ECO:0000259" key="3">
    <source>
        <dbReference type="PROSITE" id="PS51371"/>
    </source>
</evidence>
<dbReference type="SMART" id="SM00116">
    <property type="entry name" value="CBS"/>
    <property type="match status" value="2"/>
</dbReference>
<evidence type="ECO:0000313" key="4">
    <source>
        <dbReference type="EMBL" id="KGA97075.1"/>
    </source>
</evidence>
<dbReference type="InterPro" id="IPR051257">
    <property type="entry name" value="Diverse_CBS-Domain"/>
</dbReference>
<dbReference type="SUPFAM" id="SSF54631">
    <property type="entry name" value="CBS-domain pair"/>
    <property type="match status" value="1"/>
</dbReference>
<evidence type="ECO:0000313" key="5">
    <source>
        <dbReference type="EMBL" id="THG88796.1"/>
    </source>
</evidence>
<dbReference type="Gene3D" id="3.10.580.10">
    <property type="entry name" value="CBS-domain"/>
    <property type="match status" value="1"/>
</dbReference>
<sequence length="148" mass="16805">MIQHLKNQTLMAEELHELIVPMEKVAHVQLKNPLEHALLVLIKSGYTVIPVLDPTYKLHGIISNSLILDSLLGVEQFEMERLSNQVVSDVMNPDVPTIKKEDTFSRALNLTINHPFLCVVDERGEFLGILTRRSILALVSKYLHKQES</sequence>
<dbReference type="Proteomes" id="UP000002754">
    <property type="component" value="Unassembled WGS sequence"/>
</dbReference>
<dbReference type="InterPro" id="IPR000644">
    <property type="entry name" value="CBS_dom"/>
</dbReference>
<dbReference type="RefSeq" id="WP_003323892.1">
    <property type="nucleotide sequence ID" value="NZ_ALPT02000037.1"/>
</dbReference>
<proteinExistence type="predicted"/>
<dbReference type="Proteomes" id="UP000297014">
    <property type="component" value="Unassembled WGS sequence"/>
</dbReference>
<comment type="caution">
    <text evidence="4">The sequence shown here is derived from an EMBL/GenBank/DDBJ whole genome shotgun (WGS) entry which is preliminary data.</text>
</comment>
<dbReference type="eggNOG" id="COG0517">
    <property type="taxonomic scope" value="Bacteria"/>
</dbReference>
<organism evidence="4 6">
    <name type="scientific">Alkalihalobacillus alcalophilus ATCC 27647 = CGMCC 1.3604</name>
    <dbReference type="NCBI Taxonomy" id="1218173"/>
    <lineage>
        <taxon>Bacteria</taxon>
        <taxon>Bacillati</taxon>
        <taxon>Bacillota</taxon>
        <taxon>Bacilli</taxon>
        <taxon>Bacillales</taxon>
        <taxon>Bacillaceae</taxon>
        <taxon>Alkalihalobacillus</taxon>
    </lineage>
</organism>
<protein>
    <submittedName>
        <fullName evidence="4">CBS domain-containing protein YkuL</fullName>
    </submittedName>
</protein>
<keyword evidence="6" id="KW-1185">Reference proteome</keyword>
<evidence type="ECO:0000313" key="6">
    <source>
        <dbReference type="Proteomes" id="UP000002754"/>
    </source>
</evidence>
<dbReference type="PANTHER" id="PTHR43080">
    <property type="entry name" value="CBS DOMAIN-CONTAINING PROTEIN CBSX3, MITOCHONDRIAL"/>
    <property type="match status" value="1"/>
</dbReference>
<evidence type="ECO:0000256" key="1">
    <source>
        <dbReference type="ARBA" id="ARBA00023122"/>
    </source>
</evidence>
<dbReference type="NCBIfam" id="NF041630">
    <property type="entry name" value="CBS_CbpB"/>
    <property type="match status" value="1"/>
</dbReference>
<dbReference type="AlphaFoldDB" id="A0A094XE60"/>
<dbReference type="PROSITE" id="PS51371">
    <property type="entry name" value="CBS"/>
    <property type="match status" value="2"/>
</dbReference>
<keyword evidence="1 2" id="KW-0129">CBS domain</keyword>
<name>A0A094XE60_ALKAL</name>
<dbReference type="InterPro" id="IPR046342">
    <property type="entry name" value="CBS_dom_sf"/>
</dbReference>
<dbReference type="Pfam" id="PF00571">
    <property type="entry name" value="CBS"/>
    <property type="match status" value="2"/>
</dbReference>
<feature type="domain" description="CBS" evidence="3">
    <location>
        <begin position="19"/>
        <end position="79"/>
    </location>
</feature>
<dbReference type="STRING" id="1218173.BALCAV_0212145"/>
<dbReference type="OrthoDB" id="2375431at2"/>
<reference evidence="4 6" key="1">
    <citation type="journal article" date="2014" name="Genome Announc.">
        <title>Draft Genome Sequence of Bacillus alcalophilus AV1934, a Classic Alkaliphile Isolated from Human Feces in 1934.</title>
        <authorList>
            <person name="Attie O."/>
            <person name="Jayaprakash A."/>
            <person name="Shah H."/>
            <person name="Paulsen I.T."/>
            <person name="Morino M."/>
            <person name="Takahashi Y."/>
            <person name="Narumi I."/>
            <person name="Sachidanandam R."/>
            <person name="Satoh K."/>
            <person name="Ito M."/>
            <person name="Krulwich T.A."/>
        </authorList>
    </citation>
    <scope>NUCLEOTIDE SEQUENCE [LARGE SCALE GENOMIC DNA]</scope>
    <source>
        <strain evidence="4 6">AV1934</strain>
    </source>
</reference>
<evidence type="ECO:0000256" key="2">
    <source>
        <dbReference type="PROSITE-ProRule" id="PRU00703"/>
    </source>
</evidence>
<dbReference type="EMBL" id="ALPT02000037">
    <property type="protein sequence ID" value="KGA97075.1"/>
    <property type="molecule type" value="Genomic_DNA"/>
</dbReference>
<gene>
    <name evidence="5" type="ORF">AJ85_21355</name>
    <name evidence="4" type="ORF">BALCAV_0212145</name>
</gene>
<evidence type="ECO:0000313" key="7">
    <source>
        <dbReference type="Proteomes" id="UP000297014"/>
    </source>
</evidence>
<dbReference type="EMBL" id="JALP01000305">
    <property type="protein sequence ID" value="THG88796.1"/>
    <property type="molecule type" value="Genomic_DNA"/>
</dbReference>
<dbReference type="CDD" id="cd04643">
    <property type="entry name" value="CBS_pair_bac"/>
    <property type="match status" value="1"/>
</dbReference>